<keyword evidence="3" id="KW-1015">Disulfide bond</keyword>
<dbReference type="InterPro" id="IPR001134">
    <property type="entry name" value="Netrin_domain"/>
</dbReference>
<feature type="compositionally biased region" description="Low complexity" evidence="4">
    <location>
        <begin position="270"/>
        <end position="299"/>
    </location>
</feature>
<protein>
    <recommendedName>
        <fullName evidence="5">NTR domain-containing protein</fullName>
    </recommendedName>
</protein>
<dbReference type="AlphaFoldDB" id="A0AAE0XR64"/>
<dbReference type="SUPFAM" id="SSF50242">
    <property type="entry name" value="TIMP-like"/>
    <property type="match status" value="1"/>
</dbReference>
<evidence type="ECO:0000313" key="7">
    <source>
        <dbReference type="Proteomes" id="UP001283361"/>
    </source>
</evidence>
<gene>
    <name evidence="6" type="ORF">RRG08_033282</name>
</gene>
<evidence type="ECO:0000256" key="1">
    <source>
        <dbReference type="ARBA" id="ARBA00004613"/>
    </source>
</evidence>
<feature type="compositionally biased region" description="Low complexity" evidence="4">
    <location>
        <begin position="312"/>
        <end position="327"/>
    </location>
</feature>
<evidence type="ECO:0000313" key="6">
    <source>
        <dbReference type="EMBL" id="KAK3705316.1"/>
    </source>
</evidence>
<dbReference type="Gene3D" id="2.40.50.120">
    <property type="match status" value="1"/>
</dbReference>
<sequence>MTLTSIPHAVCVNTWYKYRLVYHTPCGIMTLTSIPHAVCVNTWYKYRLVYHTPCGIMTLTSIPHAVCVNTWYKYRLVYHTPCGIMTLTSIPHAVCVNTWYKYRLVYHTPCGIMTLTSIPCAVDRAPVCRCKRKRPSWRWFRKYGYDYAIRASIKKRKRNKRGELLFRVKVTQVLFSGKVKVERSKVVTLLVISSQCTCLKLRKGREYLILGHENRETNRLMVSQLSITARWRDVFARRITKWQKRLEKRRRQNRRNRTDVLSSRGRARQSTKTTGSGSSASVGKELDSSSAAAGGPSAEGSDDGDNVRHRGSSSSSSSSSSPPNSINGNGGGKRRGGQGYGSFNLDDLQNGYRHGGRYYSKELAQLHRYKLAALRELLE</sequence>
<reference evidence="6" key="1">
    <citation type="journal article" date="2023" name="G3 (Bethesda)">
        <title>A reference genome for the long-term kleptoplast-retaining sea slug Elysia crispata morphotype clarki.</title>
        <authorList>
            <person name="Eastman K.E."/>
            <person name="Pendleton A.L."/>
            <person name="Shaikh M.A."/>
            <person name="Suttiyut T."/>
            <person name="Ogas R."/>
            <person name="Tomko P."/>
            <person name="Gavelis G."/>
            <person name="Widhalm J.R."/>
            <person name="Wisecaver J.H."/>
        </authorList>
    </citation>
    <scope>NUCLEOTIDE SEQUENCE</scope>
    <source>
        <strain evidence="6">ECLA1</strain>
    </source>
</reference>
<proteinExistence type="predicted"/>
<evidence type="ECO:0000256" key="2">
    <source>
        <dbReference type="ARBA" id="ARBA00022525"/>
    </source>
</evidence>
<evidence type="ECO:0000259" key="5">
    <source>
        <dbReference type="PROSITE" id="PS50189"/>
    </source>
</evidence>
<name>A0AAE0XR64_9GAST</name>
<evidence type="ECO:0000256" key="4">
    <source>
        <dbReference type="SAM" id="MobiDB-lite"/>
    </source>
</evidence>
<keyword evidence="2" id="KW-0964">Secreted</keyword>
<dbReference type="SMART" id="SM00643">
    <property type="entry name" value="C345C"/>
    <property type="match status" value="1"/>
</dbReference>
<organism evidence="6 7">
    <name type="scientific">Elysia crispata</name>
    <name type="common">lettuce slug</name>
    <dbReference type="NCBI Taxonomy" id="231223"/>
    <lineage>
        <taxon>Eukaryota</taxon>
        <taxon>Metazoa</taxon>
        <taxon>Spiralia</taxon>
        <taxon>Lophotrochozoa</taxon>
        <taxon>Mollusca</taxon>
        <taxon>Gastropoda</taxon>
        <taxon>Heterobranchia</taxon>
        <taxon>Euthyneura</taxon>
        <taxon>Panpulmonata</taxon>
        <taxon>Sacoglossa</taxon>
        <taxon>Placobranchoidea</taxon>
        <taxon>Plakobranchidae</taxon>
        <taxon>Elysia</taxon>
    </lineage>
</organism>
<dbReference type="EMBL" id="JAWDGP010007772">
    <property type="protein sequence ID" value="KAK3705316.1"/>
    <property type="molecule type" value="Genomic_DNA"/>
</dbReference>
<evidence type="ECO:0000256" key="3">
    <source>
        <dbReference type="ARBA" id="ARBA00023157"/>
    </source>
</evidence>
<feature type="compositionally biased region" description="Basic residues" evidence="4">
    <location>
        <begin position="246"/>
        <end position="255"/>
    </location>
</feature>
<dbReference type="InterPro" id="IPR008993">
    <property type="entry name" value="TIMP-like_OB-fold"/>
</dbReference>
<keyword evidence="7" id="KW-1185">Reference proteome</keyword>
<accession>A0AAE0XR64</accession>
<feature type="region of interest" description="Disordered" evidence="4">
    <location>
        <begin position="246"/>
        <end position="342"/>
    </location>
</feature>
<dbReference type="InterPro" id="IPR018933">
    <property type="entry name" value="Netrin_module_non-TIMP"/>
</dbReference>
<dbReference type="GO" id="GO:0005576">
    <property type="term" value="C:extracellular region"/>
    <property type="evidence" value="ECO:0007669"/>
    <property type="project" value="UniProtKB-SubCell"/>
</dbReference>
<dbReference type="PROSITE" id="PS50189">
    <property type="entry name" value="NTR"/>
    <property type="match status" value="1"/>
</dbReference>
<dbReference type="Proteomes" id="UP001283361">
    <property type="component" value="Unassembled WGS sequence"/>
</dbReference>
<comment type="caution">
    <text evidence="6">The sequence shown here is derived from an EMBL/GenBank/DDBJ whole genome shotgun (WGS) entry which is preliminary data.</text>
</comment>
<feature type="domain" description="NTR" evidence="5">
    <location>
        <begin position="128"/>
        <end position="255"/>
    </location>
</feature>
<comment type="subcellular location">
    <subcellularLocation>
        <location evidence="1">Secreted</location>
    </subcellularLocation>
</comment>
<dbReference type="Pfam" id="PF01759">
    <property type="entry name" value="NTR"/>
    <property type="match status" value="1"/>
</dbReference>